<dbReference type="GeneID" id="36398007"/>
<evidence type="ECO:0000313" key="3">
    <source>
        <dbReference type="Proteomes" id="UP000054928"/>
    </source>
</evidence>
<accession>A0A0P1AYF1</accession>
<feature type="region of interest" description="Disordered" evidence="1">
    <location>
        <begin position="64"/>
        <end position="86"/>
    </location>
</feature>
<evidence type="ECO:0000256" key="1">
    <source>
        <dbReference type="SAM" id="MobiDB-lite"/>
    </source>
</evidence>
<reference evidence="3" key="1">
    <citation type="submission" date="2014-09" db="EMBL/GenBank/DDBJ databases">
        <authorList>
            <person name="Sharma Rahul"/>
            <person name="Thines Marco"/>
        </authorList>
    </citation>
    <scope>NUCLEOTIDE SEQUENCE [LARGE SCALE GENOMIC DNA]</scope>
</reference>
<sequence length="86" mass="9570">MEPGIQDTQPPGLLSTLVDWTDRHGRMLVPRSWGLSCCVHGGLESTGEEVQDIVQKVWGECKAAQDRERSHSAAPEVDDKKKIDRT</sequence>
<dbReference type="RefSeq" id="XP_024582922.1">
    <property type="nucleotide sequence ID" value="XM_024717421.1"/>
</dbReference>
<dbReference type="Proteomes" id="UP000054928">
    <property type="component" value="Unassembled WGS sequence"/>
</dbReference>
<dbReference type="AlphaFoldDB" id="A0A0P1AYF1"/>
<name>A0A0P1AYF1_PLAHL</name>
<proteinExistence type="predicted"/>
<protein>
    <submittedName>
        <fullName evidence="2">Uncharacterized protein</fullName>
    </submittedName>
</protein>
<evidence type="ECO:0000313" key="2">
    <source>
        <dbReference type="EMBL" id="CEG46553.1"/>
    </source>
</evidence>
<dbReference type="EMBL" id="CCYD01002047">
    <property type="protein sequence ID" value="CEG46553.1"/>
    <property type="molecule type" value="Genomic_DNA"/>
</dbReference>
<keyword evidence="3" id="KW-1185">Reference proteome</keyword>
<organism evidence="2 3">
    <name type="scientific">Plasmopara halstedii</name>
    <name type="common">Downy mildew of sunflower</name>
    <dbReference type="NCBI Taxonomy" id="4781"/>
    <lineage>
        <taxon>Eukaryota</taxon>
        <taxon>Sar</taxon>
        <taxon>Stramenopiles</taxon>
        <taxon>Oomycota</taxon>
        <taxon>Peronosporomycetes</taxon>
        <taxon>Peronosporales</taxon>
        <taxon>Peronosporaceae</taxon>
        <taxon>Plasmopara</taxon>
    </lineage>
</organism>